<dbReference type="Proteomes" id="UP000198583">
    <property type="component" value="Unassembled WGS sequence"/>
</dbReference>
<evidence type="ECO:0008006" key="3">
    <source>
        <dbReference type="Google" id="ProtNLM"/>
    </source>
</evidence>
<proteinExistence type="predicted"/>
<dbReference type="Gene3D" id="3.40.50.720">
    <property type="entry name" value="NAD(P)-binding Rossmann-like Domain"/>
    <property type="match status" value="1"/>
</dbReference>
<organism evidence="1 2">
    <name type="scientific">Lentzea waywayandensis</name>
    <dbReference type="NCBI Taxonomy" id="84724"/>
    <lineage>
        <taxon>Bacteria</taxon>
        <taxon>Bacillati</taxon>
        <taxon>Actinomycetota</taxon>
        <taxon>Actinomycetes</taxon>
        <taxon>Pseudonocardiales</taxon>
        <taxon>Pseudonocardiaceae</taxon>
        <taxon>Lentzea</taxon>
    </lineage>
</organism>
<dbReference type="SUPFAM" id="SSF51735">
    <property type="entry name" value="NAD(P)-binding Rossmann-fold domains"/>
    <property type="match status" value="1"/>
</dbReference>
<keyword evidence="2" id="KW-1185">Reference proteome</keyword>
<evidence type="ECO:0000313" key="1">
    <source>
        <dbReference type="EMBL" id="SFR28642.1"/>
    </source>
</evidence>
<reference evidence="2" key="1">
    <citation type="submission" date="2016-10" db="EMBL/GenBank/DDBJ databases">
        <authorList>
            <person name="Varghese N."/>
            <person name="Submissions S."/>
        </authorList>
    </citation>
    <scope>NUCLEOTIDE SEQUENCE [LARGE SCALE GENOMIC DNA]</scope>
    <source>
        <strain evidence="2">DSM 44232</strain>
    </source>
</reference>
<evidence type="ECO:0000313" key="2">
    <source>
        <dbReference type="Proteomes" id="UP000198583"/>
    </source>
</evidence>
<sequence length="117" mass="12072">MGRMASVLITSAATLDSLDVLVNHGGAAEETFEGALEGAARVLQAYLPLLERSAAPVVVNVSGPQDSPSAAAVNVVTVQYAKAFPRMRINAAEQNTGAVERMARIGPDGPTGGYFAE</sequence>
<gene>
    <name evidence="1" type="ORF">SAMN04488564_114206</name>
</gene>
<dbReference type="EMBL" id="FOYL01000014">
    <property type="protein sequence ID" value="SFR28642.1"/>
    <property type="molecule type" value="Genomic_DNA"/>
</dbReference>
<accession>A0A1I6FFH2</accession>
<dbReference type="InterPro" id="IPR036291">
    <property type="entry name" value="NAD(P)-bd_dom_sf"/>
</dbReference>
<name>A0A1I6FFH2_9PSEU</name>
<protein>
    <recommendedName>
        <fullName evidence="3">Short chain dehydrogenase</fullName>
    </recommendedName>
</protein>
<dbReference type="STRING" id="84724.SAMN04488564_114206"/>
<dbReference type="AlphaFoldDB" id="A0A1I6FFH2"/>